<keyword evidence="3" id="KW-1185">Reference proteome</keyword>
<dbReference type="CDD" id="cd21112">
    <property type="entry name" value="alphaLP-like"/>
    <property type="match status" value="1"/>
</dbReference>
<dbReference type="InterPro" id="IPR043504">
    <property type="entry name" value="Peptidase_S1_PA_chymotrypsin"/>
</dbReference>
<gene>
    <name evidence="2" type="ORF">C2G38_2148695</name>
</gene>
<dbReference type="Gene3D" id="2.40.10.10">
    <property type="entry name" value="Trypsin-like serine proteases"/>
    <property type="match status" value="2"/>
</dbReference>
<proteinExistence type="predicted"/>
<comment type="caution">
    <text evidence="2">The sequence shown here is derived from an EMBL/GenBank/DDBJ whole genome shotgun (WGS) entry which is preliminary data.</text>
</comment>
<organism evidence="2 3">
    <name type="scientific">Gigaspora rosea</name>
    <dbReference type="NCBI Taxonomy" id="44941"/>
    <lineage>
        <taxon>Eukaryota</taxon>
        <taxon>Fungi</taxon>
        <taxon>Fungi incertae sedis</taxon>
        <taxon>Mucoromycota</taxon>
        <taxon>Glomeromycotina</taxon>
        <taxon>Glomeromycetes</taxon>
        <taxon>Diversisporales</taxon>
        <taxon>Gigasporaceae</taxon>
        <taxon>Gigaspora</taxon>
    </lineage>
</organism>
<feature type="signal peptide" evidence="1">
    <location>
        <begin position="1"/>
        <end position="23"/>
    </location>
</feature>
<dbReference type="SUPFAM" id="SSF50494">
    <property type="entry name" value="Trypsin-like serine proteases"/>
    <property type="match status" value="1"/>
</dbReference>
<evidence type="ECO:0008006" key="4">
    <source>
        <dbReference type="Google" id="ProtNLM"/>
    </source>
</evidence>
<dbReference type="Proteomes" id="UP000266673">
    <property type="component" value="Unassembled WGS sequence"/>
</dbReference>
<dbReference type="EMBL" id="QKWP01002045">
    <property type="protein sequence ID" value="RIB05132.1"/>
    <property type="molecule type" value="Genomic_DNA"/>
</dbReference>
<evidence type="ECO:0000256" key="1">
    <source>
        <dbReference type="SAM" id="SignalP"/>
    </source>
</evidence>
<accession>A0A397U4G4</accession>
<evidence type="ECO:0000313" key="3">
    <source>
        <dbReference type="Proteomes" id="UP000266673"/>
    </source>
</evidence>
<name>A0A397U4G4_9GLOM</name>
<sequence length="445" mass="50553">MKRIIYFFFQFLFLILQIYSVYGQLQPIYSKFEPLADLWGVAESEVPKLLATEDNLVTGNNLLTPLLNEKDFGGSYINVKANKIYINILNISKKNDIIENPKMKNYIDLLEFKQVANSLADLNDTFSKLINFADQCKATDFILSHEYKVNNIVLYCYNKCQKNNDFSNYAKNFGVNINYLENEDLFPSSDLKFKYRQNNAKRNSSNKDKRHLEIRLFGGDGIHNEDDEDFKSMLCSAGFWVRNGSQILLASAGHCTINGPYVEPPDDMSVDFLYLPWNSFDPEILIGRMSQYSTTITDRGYILNENDQINAVPAIRNTDNPDFPELPIVGYLPLETIGAYLCKSGSTTHVTCGVLKSYDAIYRMEMNGTLHDYVDVWVADLIARRGDSGGPVFKFVLGEEGVRVVGMIIGGSIQNNTSAFHPTDTILRRDDLSLMDLITVYNELN</sequence>
<dbReference type="OrthoDB" id="2428722at2759"/>
<feature type="chain" id="PRO_5017351304" description="Peptidase S1 domain-containing protein" evidence="1">
    <location>
        <begin position="24"/>
        <end position="445"/>
    </location>
</feature>
<dbReference type="InterPro" id="IPR009003">
    <property type="entry name" value="Peptidase_S1_PA"/>
</dbReference>
<protein>
    <recommendedName>
        <fullName evidence="4">Peptidase S1 domain-containing protein</fullName>
    </recommendedName>
</protein>
<keyword evidence="1" id="KW-0732">Signal</keyword>
<dbReference type="AlphaFoldDB" id="A0A397U4G4"/>
<reference evidence="2 3" key="1">
    <citation type="submission" date="2018-06" db="EMBL/GenBank/DDBJ databases">
        <title>Comparative genomics reveals the genomic features of Rhizophagus irregularis, R. cerebriforme, R. diaphanum and Gigaspora rosea, and their symbiotic lifestyle signature.</title>
        <authorList>
            <person name="Morin E."/>
            <person name="San Clemente H."/>
            <person name="Chen E.C.H."/>
            <person name="De La Providencia I."/>
            <person name="Hainaut M."/>
            <person name="Kuo A."/>
            <person name="Kohler A."/>
            <person name="Murat C."/>
            <person name="Tang N."/>
            <person name="Roy S."/>
            <person name="Loubradou J."/>
            <person name="Henrissat B."/>
            <person name="Grigoriev I.V."/>
            <person name="Corradi N."/>
            <person name="Roux C."/>
            <person name="Martin F.M."/>
        </authorList>
    </citation>
    <scope>NUCLEOTIDE SEQUENCE [LARGE SCALE GENOMIC DNA]</scope>
    <source>
        <strain evidence="2 3">DAOM 194757</strain>
    </source>
</reference>
<evidence type="ECO:0000313" key="2">
    <source>
        <dbReference type="EMBL" id="RIB05132.1"/>
    </source>
</evidence>